<feature type="transmembrane region" description="Helical" evidence="1">
    <location>
        <begin position="29"/>
        <end position="49"/>
    </location>
</feature>
<sequence length="85" mass="9520">MFEYIGYFLIAILGLYILVKVFSWPIRILFKLIVNAILGAVLLIIVNFIGKYVGFYIGINAITALIAGFFGIPGVIFLVVFKLFL</sequence>
<accession>A0ABS4KVJ7</accession>
<proteinExistence type="predicted"/>
<reference evidence="2 3" key="1">
    <citation type="submission" date="2021-03" db="EMBL/GenBank/DDBJ databases">
        <title>Genomic Encyclopedia of Type Strains, Phase IV (KMG-IV): sequencing the most valuable type-strain genomes for metagenomic binning, comparative biology and taxonomic classification.</title>
        <authorList>
            <person name="Goeker M."/>
        </authorList>
    </citation>
    <scope>NUCLEOTIDE SEQUENCE [LARGE SCALE GENOMIC DNA]</scope>
    <source>
        <strain evidence="2 3">DSM 28783</strain>
    </source>
</reference>
<dbReference type="Pfam" id="PF07441">
    <property type="entry name" value="BofA"/>
    <property type="match status" value="1"/>
</dbReference>
<evidence type="ECO:0000313" key="3">
    <source>
        <dbReference type="Proteomes" id="UP001519307"/>
    </source>
</evidence>
<organism evidence="2 3">
    <name type="scientific">Clostridium algifaecis</name>
    <dbReference type="NCBI Taxonomy" id="1472040"/>
    <lineage>
        <taxon>Bacteria</taxon>
        <taxon>Bacillati</taxon>
        <taxon>Bacillota</taxon>
        <taxon>Clostridia</taxon>
        <taxon>Eubacteriales</taxon>
        <taxon>Clostridiaceae</taxon>
        <taxon>Clostridium</taxon>
    </lineage>
</organism>
<dbReference type="RefSeq" id="WP_209703298.1">
    <property type="nucleotide sequence ID" value="NZ_JAGGLM010000030.1"/>
</dbReference>
<dbReference type="Proteomes" id="UP001519307">
    <property type="component" value="Unassembled WGS sequence"/>
</dbReference>
<gene>
    <name evidence="2" type="ORF">J2Z42_002785</name>
</gene>
<dbReference type="EMBL" id="JAGGLM010000030">
    <property type="protein sequence ID" value="MBP2034066.1"/>
    <property type="molecule type" value="Genomic_DNA"/>
</dbReference>
<dbReference type="InterPro" id="IPR010001">
    <property type="entry name" value="BofA"/>
</dbReference>
<keyword evidence="1" id="KW-1133">Transmembrane helix</keyword>
<dbReference type="NCBIfam" id="TIGR02862">
    <property type="entry name" value="spore_BofA"/>
    <property type="match status" value="1"/>
</dbReference>
<evidence type="ECO:0000313" key="2">
    <source>
        <dbReference type="EMBL" id="MBP2034066.1"/>
    </source>
</evidence>
<feature type="transmembrane region" description="Helical" evidence="1">
    <location>
        <begin position="6"/>
        <end position="22"/>
    </location>
</feature>
<evidence type="ECO:0000256" key="1">
    <source>
        <dbReference type="SAM" id="Phobius"/>
    </source>
</evidence>
<keyword evidence="1" id="KW-0812">Transmembrane</keyword>
<name>A0ABS4KVJ7_9CLOT</name>
<keyword evidence="1" id="KW-0472">Membrane</keyword>
<protein>
    <submittedName>
        <fullName evidence="2">Inhibitor of the pro-sigma K processing machinery</fullName>
    </submittedName>
</protein>
<feature type="transmembrane region" description="Helical" evidence="1">
    <location>
        <begin position="55"/>
        <end position="81"/>
    </location>
</feature>
<keyword evidence="3" id="KW-1185">Reference proteome</keyword>
<comment type="caution">
    <text evidence="2">The sequence shown here is derived from an EMBL/GenBank/DDBJ whole genome shotgun (WGS) entry which is preliminary data.</text>
</comment>